<evidence type="ECO:0000313" key="5">
    <source>
        <dbReference type="Proteomes" id="UP000249185"/>
    </source>
</evidence>
<dbReference type="GO" id="GO:0008477">
    <property type="term" value="F:purine nucleosidase activity"/>
    <property type="evidence" value="ECO:0007669"/>
    <property type="project" value="TreeGrafter"/>
</dbReference>
<dbReference type="SUPFAM" id="SSF53590">
    <property type="entry name" value="Nucleoside hydrolase"/>
    <property type="match status" value="1"/>
</dbReference>
<dbReference type="PANTHER" id="PTHR12304:SF4">
    <property type="entry name" value="URIDINE NUCLEOSIDASE"/>
    <property type="match status" value="1"/>
</dbReference>
<dbReference type="AlphaFoldDB" id="A0A2W5Q4A4"/>
<evidence type="ECO:0000256" key="1">
    <source>
        <dbReference type="ARBA" id="ARBA00022801"/>
    </source>
</evidence>
<name>A0A2W5Q4A4_RHOSU</name>
<dbReference type="InterPro" id="IPR015910">
    <property type="entry name" value="I/U_nuclsd_hydro_CS"/>
</dbReference>
<reference evidence="4 5" key="1">
    <citation type="submission" date="2017-08" db="EMBL/GenBank/DDBJ databases">
        <title>Infants hospitalized years apart are colonized by the same room-sourced microbial strains.</title>
        <authorList>
            <person name="Brooks B."/>
            <person name="Olm M.R."/>
            <person name="Firek B.A."/>
            <person name="Baker R."/>
            <person name="Thomas B.C."/>
            <person name="Morowitz M.J."/>
            <person name="Banfield J.F."/>
        </authorList>
    </citation>
    <scope>NUCLEOTIDE SEQUENCE [LARGE SCALE GENOMIC DNA]</scope>
    <source>
        <strain evidence="4">S2_005_002_R2_34</strain>
    </source>
</reference>
<evidence type="ECO:0000256" key="2">
    <source>
        <dbReference type="ARBA" id="ARBA00023295"/>
    </source>
</evidence>
<dbReference type="EMBL" id="QFPW01000029">
    <property type="protein sequence ID" value="PZQ46200.1"/>
    <property type="molecule type" value="Genomic_DNA"/>
</dbReference>
<proteinExistence type="predicted"/>
<dbReference type="GO" id="GO:0006152">
    <property type="term" value="P:purine nucleoside catabolic process"/>
    <property type="evidence" value="ECO:0007669"/>
    <property type="project" value="TreeGrafter"/>
</dbReference>
<dbReference type="InterPro" id="IPR036452">
    <property type="entry name" value="Ribo_hydro-like"/>
</dbReference>
<evidence type="ECO:0000313" key="4">
    <source>
        <dbReference type="EMBL" id="PZQ46200.1"/>
    </source>
</evidence>
<dbReference type="Gene3D" id="3.90.245.10">
    <property type="entry name" value="Ribonucleoside hydrolase-like"/>
    <property type="match status" value="1"/>
</dbReference>
<keyword evidence="1 4" id="KW-0378">Hydrolase</keyword>
<dbReference type="PROSITE" id="PS01247">
    <property type="entry name" value="IUNH"/>
    <property type="match status" value="1"/>
</dbReference>
<protein>
    <submittedName>
        <fullName evidence="4">Nucleoside hydrolase</fullName>
    </submittedName>
</protein>
<evidence type="ECO:0000259" key="3">
    <source>
        <dbReference type="Pfam" id="PF01156"/>
    </source>
</evidence>
<dbReference type="Proteomes" id="UP000249185">
    <property type="component" value="Unassembled WGS sequence"/>
</dbReference>
<feature type="domain" description="Inosine/uridine-preferring nucleoside hydrolase" evidence="3">
    <location>
        <begin position="5"/>
        <end position="307"/>
    </location>
</feature>
<accession>A0A2W5Q4A4</accession>
<dbReference type="GO" id="GO:0005829">
    <property type="term" value="C:cytosol"/>
    <property type="evidence" value="ECO:0007669"/>
    <property type="project" value="TreeGrafter"/>
</dbReference>
<sequence length="324" mass="34770">MRKKIILDVDTGTDDAVAIMLAALHPKIELCSVTTVNGNVEVHHCTDNSLRVLDLVGRPDVPVYEGATRPIVRDDFPVARHLRRNPGVHMDVVPFPGTARGKETQVAAAHLVEAMARRPGEITLVAVGPLTNVAIALALDPAFARNCRELVIMGGAIAKSNITPSAEFNIWADPEASAQVMRADFARITLVPLEATHEALVSLGQCAALRALGTPAGIGSAELIEHRIRGYEAHQPTGTPEAAPVHDALCVAALVEPEVIRTIHANVVIETRGEFTIGRTVVDHERRTKREPNCHVAIGADRSRFLDLLTRTFAAGAGADDRRG</sequence>
<organism evidence="4 5">
    <name type="scientific">Rhodovulum sulfidophilum</name>
    <name type="common">Rhodobacter sulfidophilus</name>
    <dbReference type="NCBI Taxonomy" id="35806"/>
    <lineage>
        <taxon>Bacteria</taxon>
        <taxon>Pseudomonadati</taxon>
        <taxon>Pseudomonadota</taxon>
        <taxon>Alphaproteobacteria</taxon>
        <taxon>Rhodobacterales</taxon>
        <taxon>Paracoccaceae</taxon>
        <taxon>Rhodovulum</taxon>
    </lineage>
</organism>
<dbReference type="PANTHER" id="PTHR12304">
    <property type="entry name" value="INOSINE-URIDINE PREFERRING NUCLEOSIDE HYDROLASE"/>
    <property type="match status" value="1"/>
</dbReference>
<dbReference type="Pfam" id="PF01156">
    <property type="entry name" value="IU_nuc_hydro"/>
    <property type="match status" value="1"/>
</dbReference>
<dbReference type="InterPro" id="IPR001910">
    <property type="entry name" value="Inosine/uridine_hydrolase_dom"/>
</dbReference>
<keyword evidence="2" id="KW-0326">Glycosidase</keyword>
<comment type="caution">
    <text evidence="4">The sequence shown here is derived from an EMBL/GenBank/DDBJ whole genome shotgun (WGS) entry which is preliminary data.</text>
</comment>
<gene>
    <name evidence="4" type="ORF">DI556_21075</name>
</gene>
<dbReference type="GO" id="GO:0045437">
    <property type="term" value="F:uridine nucleosidase activity"/>
    <property type="evidence" value="ECO:0007669"/>
    <property type="project" value="UniProtKB-ARBA"/>
</dbReference>
<dbReference type="InterPro" id="IPR023186">
    <property type="entry name" value="IUNH"/>
</dbReference>